<protein>
    <recommendedName>
        <fullName evidence="11 12">Aminodeoxychorismate lyase</fullName>
        <ecNumber evidence="8 12">4.1.3.38</ecNumber>
    </recommendedName>
</protein>
<evidence type="ECO:0000256" key="10">
    <source>
        <dbReference type="ARBA" id="ARBA00054027"/>
    </source>
</evidence>
<dbReference type="GO" id="GO:0008153">
    <property type="term" value="P:4-aminobenzoate biosynthetic process"/>
    <property type="evidence" value="ECO:0007669"/>
    <property type="project" value="UniProtKB-UniRule"/>
</dbReference>
<comment type="caution">
    <text evidence="13">The sequence shown here is derived from an EMBL/GenBank/DDBJ whole genome shotgun (WGS) entry which is preliminary data.</text>
</comment>
<gene>
    <name evidence="13" type="primary">pabC</name>
    <name evidence="13" type="ORF">PSEHALCIP103_02700</name>
</gene>
<dbReference type="EC" id="4.1.3.38" evidence="8 12"/>
<keyword evidence="5" id="KW-0289">Folate biosynthesis</keyword>
<dbReference type="NCBIfam" id="NF004761">
    <property type="entry name" value="PRK06092.1"/>
    <property type="match status" value="1"/>
</dbReference>
<dbReference type="PANTHER" id="PTHR42743">
    <property type="entry name" value="AMINO-ACID AMINOTRANSFERASE"/>
    <property type="match status" value="1"/>
</dbReference>
<dbReference type="InterPro" id="IPR036038">
    <property type="entry name" value="Aminotransferase-like"/>
</dbReference>
<evidence type="ECO:0000313" key="13">
    <source>
        <dbReference type="EMBL" id="CAH9062426.1"/>
    </source>
</evidence>
<comment type="catalytic activity">
    <reaction evidence="9">
        <text>4-amino-4-deoxychorismate = 4-aminobenzoate + pyruvate + H(+)</text>
        <dbReference type="Rhea" id="RHEA:16201"/>
        <dbReference type="ChEBI" id="CHEBI:15361"/>
        <dbReference type="ChEBI" id="CHEBI:15378"/>
        <dbReference type="ChEBI" id="CHEBI:17836"/>
        <dbReference type="ChEBI" id="CHEBI:58406"/>
        <dbReference type="EC" id="4.1.3.38"/>
    </reaction>
</comment>
<evidence type="ECO:0000256" key="6">
    <source>
        <dbReference type="ARBA" id="ARBA00023239"/>
    </source>
</evidence>
<evidence type="ECO:0000256" key="3">
    <source>
        <dbReference type="ARBA" id="ARBA00011738"/>
    </source>
</evidence>
<dbReference type="InterPro" id="IPR001544">
    <property type="entry name" value="Aminotrans_IV"/>
</dbReference>
<evidence type="ECO:0000313" key="14">
    <source>
        <dbReference type="Proteomes" id="UP001152447"/>
    </source>
</evidence>
<dbReference type="InterPro" id="IPR050571">
    <property type="entry name" value="Class-IV_PLP-Dep_Aminotrnsfr"/>
</dbReference>
<evidence type="ECO:0000256" key="9">
    <source>
        <dbReference type="ARBA" id="ARBA00049529"/>
    </source>
</evidence>
<dbReference type="PANTHER" id="PTHR42743:SF2">
    <property type="entry name" value="AMINODEOXYCHORISMATE LYASE"/>
    <property type="match status" value="1"/>
</dbReference>
<sequence length="265" mass="28928">MQTIITASETSSVSTRDRGLNYGDGFFTTAIITHGQVEHWAYHKARLIECAQRLGFPALEFSALESHITQQIASQVQAVLKIVVTRGEGGRGYAPPSECNLNIIVSVLPYPAHYHSLHETGISLAISPIKLALQPHLAGLKTLNRLEQVLIKNALQAEQSDDALVLDYNSNVIETSAANIFAIKNNKVISPRLDECGIKGVFLQSLCDKLAIEFKTISVDELTQAGAVFVCNSLMKIVPVKSIGEYCFDIAHSRSLLNELLAKEA</sequence>
<dbReference type="InterPro" id="IPR043131">
    <property type="entry name" value="BCAT-like_N"/>
</dbReference>
<dbReference type="GO" id="GO:0005829">
    <property type="term" value="C:cytosol"/>
    <property type="evidence" value="ECO:0007669"/>
    <property type="project" value="TreeGrafter"/>
</dbReference>
<dbReference type="Proteomes" id="UP001152447">
    <property type="component" value="Unassembled WGS sequence"/>
</dbReference>
<evidence type="ECO:0000256" key="12">
    <source>
        <dbReference type="NCBIfam" id="TIGR03461"/>
    </source>
</evidence>
<evidence type="ECO:0000256" key="2">
    <source>
        <dbReference type="ARBA" id="ARBA00009320"/>
    </source>
</evidence>
<evidence type="ECO:0000256" key="5">
    <source>
        <dbReference type="ARBA" id="ARBA00022909"/>
    </source>
</evidence>
<dbReference type="Pfam" id="PF01063">
    <property type="entry name" value="Aminotran_4"/>
    <property type="match status" value="1"/>
</dbReference>
<comment type="function">
    <text evidence="10">Involved in the biosynthesis of p-aminobenzoate (PABA), a precursor of tetrahydrofolate. Converts 4-amino-4-deoxychorismate into 4-aminobenzoate (PABA) and pyruvate.</text>
</comment>
<evidence type="ECO:0000256" key="4">
    <source>
        <dbReference type="ARBA" id="ARBA00022898"/>
    </source>
</evidence>
<comment type="cofactor">
    <cofactor evidence="1">
        <name>pyridoxal 5'-phosphate</name>
        <dbReference type="ChEBI" id="CHEBI:597326"/>
    </cofactor>
</comment>
<dbReference type="InterPro" id="IPR043132">
    <property type="entry name" value="BCAT-like_C"/>
</dbReference>
<dbReference type="NCBIfam" id="TIGR03461">
    <property type="entry name" value="pabC_Proteo"/>
    <property type="match status" value="1"/>
</dbReference>
<dbReference type="RefSeq" id="WP_262977034.1">
    <property type="nucleotide sequence ID" value="NZ_CAMAPB010000042.1"/>
</dbReference>
<dbReference type="Gene3D" id="3.20.10.10">
    <property type="entry name" value="D-amino Acid Aminotransferase, subunit A, domain 2"/>
    <property type="match status" value="1"/>
</dbReference>
<dbReference type="GO" id="GO:0008696">
    <property type="term" value="F:4-amino-4-deoxychorismate lyase activity"/>
    <property type="evidence" value="ECO:0007669"/>
    <property type="project" value="UniProtKB-UniRule"/>
</dbReference>
<organism evidence="13 14">
    <name type="scientific">Pseudoalteromonas haloplanktis</name>
    <name type="common">Alteromonas haloplanktis</name>
    <dbReference type="NCBI Taxonomy" id="228"/>
    <lineage>
        <taxon>Bacteria</taxon>
        <taxon>Pseudomonadati</taxon>
        <taxon>Pseudomonadota</taxon>
        <taxon>Gammaproteobacteria</taxon>
        <taxon>Alteromonadales</taxon>
        <taxon>Pseudoalteromonadaceae</taxon>
        <taxon>Pseudoalteromonas</taxon>
    </lineage>
</organism>
<dbReference type="EMBL" id="CAMAPB010000042">
    <property type="protein sequence ID" value="CAH9062426.1"/>
    <property type="molecule type" value="Genomic_DNA"/>
</dbReference>
<name>A0A9W4R0Y4_PSEHA</name>
<comment type="subunit">
    <text evidence="3">Homodimer.</text>
</comment>
<dbReference type="Gene3D" id="3.30.470.10">
    <property type="match status" value="1"/>
</dbReference>
<reference evidence="13" key="1">
    <citation type="submission" date="2022-07" db="EMBL/GenBank/DDBJ databases">
        <authorList>
            <person name="Criscuolo A."/>
        </authorList>
    </citation>
    <scope>NUCLEOTIDE SEQUENCE</scope>
    <source>
        <strain evidence="13">CIP103197</strain>
    </source>
</reference>
<accession>A0A9W4R0Y4</accession>
<keyword evidence="6 13" id="KW-0456">Lyase</keyword>
<comment type="similarity">
    <text evidence="2">Belongs to the class-IV pyridoxal-phosphate-dependent aminotransferase family.</text>
</comment>
<evidence type="ECO:0000256" key="11">
    <source>
        <dbReference type="ARBA" id="ARBA00069174"/>
    </source>
</evidence>
<evidence type="ECO:0000256" key="1">
    <source>
        <dbReference type="ARBA" id="ARBA00001933"/>
    </source>
</evidence>
<dbReference type="SUPFAM" id="SSF56752">
    <property type="entry name" value="D-aminoacid aminotransferase-like PLP-dependent enzymes"/>
    <property type="match status" value="1"/>
</dbReference>
<keyword evidence="14" id="KW-1185">Reference proteome</keyword>
<dbReference type="InterPro" id="IPR017824">
    <property type="entry name" value="Aminodeoxychorismate_lyase_IV"/>
</dbReference>
<dbReference type="GO" id="GO:0046656">
    <property type="term" value="P:folic acid biosynthetic process"/>
    <property type="evidence" value="ECO:0007669"/>
    <property type="project" value="UniProtKB-KW"/>
</dbReference>
<evidence type="ECO:0000256" key="8">
    <source>
        <dbReference type="ARBA" id="ARBA00035676"/>
    </source>
</evidence>
<proteinExistence type="inferred from homology"/>
<dbReference type="GO" id="GO:0030170">
    <property type="term" value="F:pyridoxal phosphate binding"/>
    <property type="evidence" value="ECO:0007669"/>
    <property type="project" value="InterPro"/>
</dbReference>
<evidence type="ECO:0000256" key="7">
    <source>
        <dbReference type="ARBA" id="ARBA00035633"/>
    </source>
</evidence>
<comment type="pathway">
    <text evidence="7">Cofactor biosynthesis; tetrahydrofolate biosynthesis; 4-aminobenzoate from chorismate: step 2/2.</text>
</comment>
<keyword evidence="4" id="KW-0663">Pyridoxal phosphate</keyword>
<dbReference type="FunFam" id="3.20.10.10:FF:000002">
    <property type="entry name" value="D-alanine aminotransferase"/>
    <property type="match status" value="1"/>
</dbReference>
<dbReference type="AlphaFoldDB" id="A0A9W4R0Y4"/>